<proteinExistence type="predicted"/>
<comment type="caution">
    <text evidence="1">The sequence shown here is derived from an EMBL/GenBank/DDBJ whole genome shotgun (WGS) entry which is preliminary data.</text>
</comment>
<name>A0A8T2QSX7_CERRI</name>
<evidence type="ECO:0000313" key="1">
    <source>
        <dbReference type="EMBL" id="KAH7286694.1"/>
    </source>
</evidence>
<reference evidence="1" key="1">
    <citation type="submission" date="2021-08" db="EMBL/GenBank/DDBJ databases">
        <title>WGS assembly of Ceratopteris richardii.</title>
        <authorList>
            <person name="Marchant D.B."/>
            <person name="Chen G."/>
            <person name="Jenkins J."/>
            <person name="Shu S."/>
            <person name="Leebens-Mack J."/>
            <person name="Grimwood J."/>
            <person name="Schmutz J."/>
            <person name="Soltis P."/>
            <person name="Soltis D."/>
            <person name="Chen Z.-H."/>
        </authorList>
    </citation>
    <scope>NUCLEOTIDE SEQUENCE</scope>
    <source>
        <strain evidence="1">Whitten #5841</strain>
        <tissue evidence="1">Leaf</tissue>
    </source>
</reference>
<dbReference type="OrthoDB" id="10531473at2759"/>
<accession>A0A8T2QSX7</accession>
<protein>
    <submittedName>
        <fullName evidence="1">Uncharacterized protein</fullName>
    </submittedName>
</protein>
<organism evidence="1 2">
    <name type="scientific">Ceratopteris richardii</name>
    <name type="common">Triangle waterfern</name>
    <dbReference type="NCBI Taxonomy" id="49495"/>
    <lineage>
        <taxon>Eukaryota</taxon>
        <taxon>Viridiplantae</taxon>
        <taxon>Streptophyta</taxon>
        <taxon>Embryophyta</taxon>
        <taxon>Tracheophyta</taxon>
        <taxon>Polypodiopsida</taxon>
        <taxon>Polypodiidae</taxon>
        <taxon>Polypodiales</taxon>
        <taxon>Pteridineae</taxon>
        <taxon>Pteridaceae</taxon>
        <taxon>Parkerioideae</taxon>
        <taxon>Ceratopteris</taxon>
    </lineage>
</organism>
<sequence>MKTCAHPYCDFKWFDKSNTPAQLPTLIQRAPRLSGYCSLSNFAGRHCRKYVITGSSKTKDEYKKGSIEYSMFLSPDEEEITGFSRSRGAKSSTRILNLTIDGIADYDTQRYILYPIDKHMKNPK</sequence>
<dbReference type="EMBL" id="CM035437">
    <property type="protein sequence ID" value="KAH7286694.1"/>
    <property type="molecule type" value="Genomic_DNA"/>
</dbReference>
<dbReference type="AlphaFoldDB" id="A0A8T2QSX7"/>
<dbReference type="Proteomes" id="UP000825935">
    <property type="component" value="Chromosome 32"/>
</dbReference>
<keyword evidence="2" id="KW-1185">Reference proteome</keyword>
<evidence type="ECO:0000313" key="2">
    <source>
        <dbReference type="Proteomes" id="UP000825935"/>
    </source>
</evidence>
<gene>
    <name evidence="1" type="ORF">KP509_32G018500</name>
</gene>